<dbReference type="EMBL" id="VUYU01000001">
    <property type="protein sequence ID" value="NHZ32154.1"/>
    <property type="molecule type" value="Genomic_DNA"/>
</dbReference>
<reference evidence="2 3" key="1">
    <citation type="submission" date="2019-09" db="EMBL/GenBank/DDBJ databases">
        <title>Taxonomy of Antarctic Massilia spp.: description of Massilia rubra sp. nov., Massilia aquatica sp. nov., Massilia mucilaginosa sp. nov., Massilia frigida sp. nov. isolated from streams, lakes and regoliths.</title>
        <authorList>
            <person name="Holochova P."/>
            <person name="Sedlacek I."/>
            <person name="Kralova S."/>
            <person name="Maslanova I."/>
            <person name="Busse H.-J."/>
            <person name="Stankova E."/>
            <person name="Vrbovska V."/>
            <person name="Kovarovic V."/>
            <person name="Bartak M."/>
            <person name="Svec P."/>
            <person name="Pantucek R."/>
        </authorList>
    </citation>
    <scope>NUCLEOTIDE SEQUENCE [LARGE SCALE GENOMIC DNA]</scope>
    <source>
        <strain evidence="2 3">CCM 8692</strain>
    </source>
</reference>
<keyword evidence="1" id="KW-0812">Transmembrane</keyword>
<keyword evidence="1" id="KW-1133">Transmembrane helix</keyword>
<dbReference type="RefSeq" id="WP_167220747.1">
    <property type="nucleotide sequence ID" value="NZ_VUYU01000001.1"/>
</dbReference>
<keyword evidence="1" id="KW-0472">Membrane</keyword>
<evidence type="ECO:0000313" key="3">
    <source>
        <dbReference type="Proteomes" id="UP000785613"/>
    </source>
</evidence>
<name>A0ABX0LDZ9_9BURK</name>
<keyword evidence="3" id="KW-1185">Reference proteome</keyword>
<dbReference type="Proteomes" id="UP000785613">
    <property type="component" value="Unassembled WGS sequence"/>
</dbReference>
<evidence type="ECO:0000256" key="1">
    <source>
        <dbReference type="SAM" id="Phobius"/>
    </source>
</evidence>
<evidence type="ECO:0000313" key="2">
    <source>
        <dbReference type="EMBL" id="NHZ32154.1"/>
    </source>
</evidence>
<comment type="caution">
    <text evidence="2">The sequence shown here is derived from an EMBL/GenBank/DDBJ whole genome shotgun (WGS) entry which is preliminary data.</text>
</comment>
<proteinExistence type="predicted"/>
<feature type="transmembrane region" description="Helical" evidence="1">
    <location>
        <begin position="20"/>
        <end position="45"/>
    </location>
</feature>
<protein>
    <recommendedName>
        <fullName evidence="4">Pilus assembly protein PilO</fullName>
    </recommendedName>
</protein>
<accession>A0ABX0LDZ9</accession>
<gene>
    <name evidence="2" type="ORF">F0185_00890</name>
</gene>
<organism evidence="2 3">
    <name type="scientific">Massilia rubra</name>
    <dbReference type="NCBI Taxonomy" id="2607910"/>
    <lineage>
        <taxon>Bacteria</taxon>
        <taxon>Pseudomonadati</taxon>
        <taxon>Pseudomonadota</taxon>
        <taxon>Betaproteobacteria</taxon>
        <taxon>Burkholderiales</taxon>
        <taxon>Oxalobacteraceae</taxon>
        <taxon>Telluria group</taxon>
        <taxon>Massilia</taxon>
    </lineage>
</organism>
<sequence length="187" mass="21032">MTPPTFAQILWTVKRLVLSQSWATVAAAIVLLGCAMVMGTLVIPADGKLRATELRIAALRAAPAMGLTPLQQGKIDRQNDAAEFYRMFPPRDAELDAMGKIYSAAEFWKIELHEGEYRRIPEKSGRLSRLEIVLPVKGNYIEIRKFLAQTMTDVPTLSLDSVNFHREKIDDPNLEATLRFTLFLSNQ</sequence>
<evidence type="ECO:0008006" key="4">
    <source>
        <dbReference type="Google" id="ProtNLM"/>
    </source>
</evidence>